<dbReference type="PANTHER" id="PTHR47991">
    <property type="entry name" value="OXOGLUTARATE/IRON-DEPENDENT DIOXYGENASE"/>
    <property type="match status" value="1"/>
</dbReference>
<keyword evidence="1" id="KW-0479">Metal-binding</keyword>
<dbReference type="STRING" id="4072.A0A2G2ZNG5"/>
<reference evidence="5 6" key="1">
    <citation type="journal article" date="2014" name="Nat. Genet.">
        <title>Genome sequence of the hot pepper provides insights into the evolution of pungency in Capsicum species.</title>
        <authorList>
            <person name="Kim S."/>
            <person name="Park M."/>
            <person name="Yeom S.I."/>
            <person name="Kim Y.M."/>
            <person name="Lee J.M."/>
            <person name="Lee H.A."/>
            <person name="Seo E."/>
            <person name="Choi J."/>
            <person name="Cheong K."/>
            <person name="Kim K.T."/>
            <person name="Jung K."/>
            <person name="Lee G.W."/>
            <person name="Oh S.K."/>
            <person name="Bae C."/>
            <person name="Kim S.B."/>
            <person name="Lee H.Y."/>
            <person name="Kim S.Y."/>
            <person name="Kim M.S."/>
            <person name="Kang B.C."/>
            <person name="Jo Y.D."/>
            <person name="Yang H.B."/>
            <person name="Jeong H.J."/>
            <person name="Kang W.H."/>
            <person name="Kwon J.K."/>
            <person name="Shin C."/>
            <person name="Lim J.Y."/>
            <person name="Park J.H."/>
            <person name="Huh J.H."/>
            <person name="Kim J.S."/>
            <person name="Kim B.D."/>
            <person name="Cohen O."/>
            <person name="Paran I."/>
            <person name="Suh M.C."/>
            <person name="Lee S.B."/>
            <person name="Kim Y.K."/>
            <person name="Shin Y."/>
            <person name="Noh S.J."/>
            <person name="Park J."/>
            <person name="Seo Y.S."/>
            <person name="Kwon S.Y."/>
            <person name="Kim H.A."/>
            <person name="Park J.M."/>
            <person name="Kim H.J."/>
            <person name="Choi S.B."/>
            <person name="Bosland P.W."/>
            <person name="Reeves G."/>
            <person name="Jo S.H."/>
            <person name="Lee B.W."/>
            <person name="Cho H.T."/>
            <person name="Choi H.S."/>
            <person name="Lee M.S."/>
            <person name="Yu Y."/>
            <person name="Do Choi Y."/>
            <person name="Park B.S."/>
            <person name="van Deynze A."/>
            <person name="Ashrafi H."/>
            <person name="Hill T."/>
            <person name="Kim W.T."/>
            <person name="Pai H.S."/>
            <person name="Ahn H.K."/>
            <person name="Yeam I."/>
            <person name="Giovannoni J.J."/>
            <person name="Rose J.K."/>
            <person name="Sorensen I."/>
            <person name="Lee S.J."/>
            <person name="Kim R.W."/>
            <person name="Choi I.Y."/>
            <person name="Choi B.S."/>
            <person name="Lim J.S."/>
            <person name="Lee Y.H."/>
            <person name="Choi D."/>
        </authorList>
    </citation>
    <scope>NUCLEOTIDE SEQUENCE [LARGE SCALE GENOMIC DNA]</scope>
    <source>
        <strain evidence="6">cv. CM334</strain>
    </source>
</reference>
<feature type="domain" description="Isopenicillin N synthase-like Fe(2+) 2OG dioxygenase" evidence="4">
    <location>
        <begin position="11"/>
        <end position="50"/>
    </location>
</feature>
<dbReference type="GO" id="GO:0046872">
    <property type="term" value="F:metal ion binding"/>
    <property type="evidence" value="ECO:0007669"/>
    <property type="project" value="UniProtKB-KW"/>
</dbReference>
<organism evidence="5 6">
    <name type="scientific">Capsicum annuum</name>
    <name type="common">Capsicum pepper</name>
    <dbReference type="NCBI Taxonomy" id="4072"/>
    <lineage>
        <taxon>Eukaryota</taxon>
        <taxon>Viridiplantae</taxon>
        <taxon>Streptophyta</taxon>
        <taxon>Embryophyta</taxon>
        <taxon>Tracheophyta</taxon>
        <taxon>Spermatophyta</taxon>
        <taxon>Magnoliopsida</taxon>
        <taxon>eudicotyledons</taxon>
        <taxon>Gunneridae</taxon>
        <taxon>Pentapetalae</taxon>
        <taxon>asterids</taxon>
        <taxon>lamiids</taxon>
        <taxon>Solanales</taxon>
        <taxon>Solanaceae</taxon>
        <taxon>Solanoideae</taxon>
        <taxon>Capsiceae</taxon>
        <taxon>Capsicum</taxon>
    </lineage>
</organism>
<proteinExistence type="predicted"/>
<keyword evidence="3" id="KW-0408">Iron</keyword>
<dbReference type="SUPFAM" id="SSF51197">
    <property type="entry name" value="Clavaminate synthase-like"/>
    <property type="match status" value="1"/>
</dbReference>
<dbReference type="GO" id="GO:0016491">
    <property type="term" value="F:oxidoreductase activity"/>
    <property type="evidence" value="ECO:0007669"/>
    <property type="project" value="UniProtKB-KW"/>
</dbReference>
<evidence type="ECO:0000313" key="6">
    <source>
        <dbReference type="Proteomes" id="UP000222542"/>
    </source>
</evidence>
<gene>
    <name evidence="5" type="ORF">T459_11928</name>
</gene>
<accession>A0A2G2ZNG5</accession>
<keyword evidence="2" id="KW-0560">Oxidoreductase</keyword>
<dbReference type="InterPro" id="IPR050295">
    <property type="entry name" value="Plant_2OG-oxidoreductases"/>
</dbReference>
<dbReference type="InterPro" id="IPR027443">
    <property type="entry name" value="IPNS-like_sf"/>
</dbReference>
<comment type="caution">
    <text evidence="5">The sequence shown here is derived from an EMBL/GenBank/DDBJ whole genome shotgun (WGS) entry which is preliminary data.</text>
</comment>
<dbReference type="Gramene" id="PHT83485">
    <property type="protein sequence ID" value="PHT83485"/>
    <property type="gene ID" value="T459_11928"/>
</dbReference>
<evidence type="ECO:0000256" key="2">
    <source>
        <dbReference type="ARBA" id="ARBA00023002"/>
    </source>
</evidence>
<dbReference type="InterPro" id="IPR044861">
    <property type="entry name" value="IPNS-like_FE2OG_OXY"/>
</dbReference>
<protein>
    <recommendedName>
        <fullName evidence="4">Isopenicillin N synthase-like Fe(2+) 2OG dioxygenase domain-containing protein</fullName>
    </recommendedName>
</protein>
<evidence type="ECO:0000313" key="5">
    <source>
        <dbReference type="EMBL" id="PHT83485.1"/>
    </source>
</evidence>
<dbReference type="Gene3D" id="2.60.120.330">
    <property type="entry name" value="B-lactam Antibiotic, Isopenicillin N Synthase, Chain"/>
    <property type="match status" value="1"/>
</dbReference>
<evidence type="ECO:0000256" key="1">
    <source>
        <dbReference type="ARBA" id="ARBA00022723"/>
    </source>
</evidence>
<evidence type="ECO:0000256" key="3">
    <source>
        <dbReference type="ARBA" id="ARBA00023004"/>
    </source>
</evidence>
<dbReference type="OMA" id="YRECVTR"/>
<name>A0A2G2ZNG5_CAPAN</name>
<dbReference type="AlphaFoldDB" id="A0A2G2ZNG5"/>
<sequence>MGILRFYQIGLVVNIGEPLQILSNDKFVSANHRVLANWVGLRMSVTCFFNGCFVHPKIYGPIKDLISEENPPLYKEFIVTNYSVKFMSKPLGTSALDLFKL</sequence>
<keyword evidence="6" id="KW-1185">Reference proteome</keyword>
<dbReference type="Pfam" id="PF03171">
    <property type="entry name" value="2OG-FeII_Oxy"/>
    <property type="match status" value="1"/>
</dbReference>
<reference evidence="5 6" key="2">
    <citation type="journal article" date="2017" name="Genome Biol.">
        <title>New reference genome sequences of hot pepper reveal the massive evolution of plant disease-resistance genes by retroduplication.</title>
        <authorList>
            <person name="Kim S."/>
            <person name="Park J."/>
            <person name="Yeom S.I."/>
            <person name="Kim Y.M."/>
            <person name="Seo E."/>
            <person name="Kim K.T."/>
            <person name="Kim M.S."/>
            <person name="Lee J.M."/>
            <person name="Cheong K."/>
            <person name="Shin H.S."/>
            <person name="Kim S.B."/>
            <person name="Han K."/>
            <person name="Lee J."/>
            <person name="Park M."/>
            <person name="Lee H.A."/>
            <person name="Lee H.Y."/>
            <person name="Lee Y."/>
            <person name="Oh S."/>
            <person name="Lee J.H."/>
            <person name="Choi E."/>
            <person name="Choi E."/>
            <person name="Lee S.E."/>
            <person name="Jeon J."/>
            <person name="Kim H."/>
            <person name="Choi G."/>
            <person name="Song H."/>
            <person name="Lee J."/>
            <person name="Lee S.C."/>
            <person name="Kwon J.K."/>
            <person name="Lee H.Y."/>
            <person name="Koo N."/>
            <person name="Hong Y."/>
            <person name="Kim R.W."/>
            <person name="Kang W.H."/>
            <person name="Huh J.H."/>
            <person name="Kang B.C."/>
            <person name="Yang T.J."/>
            <person name="Lee Y.H."/>
            <person name="Bennetzen J.L."/>
            <person name="Choi D."/>
        </authorList>
    </citation>
    <scope>NUCLEOTIDE SEQUENCE [LARGE SCALE GENOMIC DNA]</scope>
    <source>
        <strain evidence="6">cv. CM334</strain>
    </source>
</reference>
<evidence type="ECO:0000259" key="4">
    <source>
        <dbReference type="Pfam" id="PF03171"/>
    </source>
</evidence>
<dbReference type="EMBL" id="AYRZ02000004">
    <property type="protein sequence ID" value="PHT83485.1"/>
    <property type="molecule type" value="Genomic_DNA"/>
</dbReference>
<dbReference type="Proteomes" id="UP000222542">
    <property type="component" value="Unassembled WGS sequence"/>
</dbReference>